<dbReference type="GO" id="GO:0005730">
    <property type="term" value="C:nucleolus"/>
    <property type="evidence" value="ECO:0007669"/>
    <property type="project" value="TreeGrafter"/>
</dbReference>
<dbReference type="GO" id="GO:0042273">
    <property type="term" value="P:ribosomal large subunit biogenesis"/>
    <property type="evidence" value="ECO:0007669"/>
    <property type="project" value="TreeGrafter"/>
</dbReference>
<dbReference type="PANTHER" id="PTHR45841:SF1">
    <property type="entry name" value="MRNA TURNOVER PROTEIN 4 HOMOLOG"/>
    <property type="match status" value="1"/>
</dbReference>
<dbReference type="OMA" id="LEWAENY"/>
<name>A0A077Y7R4_PLAYE</name>
<dbReference type="InterPro" id="IPR043141">
    <property type="entry name" value="Ribosomal_uL10-like_sf"/>
</dbReference>
<reference evidence="4" key="2">
    <citation type="submission" date="2014-05" db="EMBL/GenBank/DDBJ databases">
        <authorList>
            <person name="Aslett M.A."/>
            <person name="De Silva N."/>
        </authorList>
    </citation>
    <scope>NUCLEOTIDE SEQUENCE</scope>
    <source>
        <strain evidence="4">17X</strain>
    </source>
</reference>
<evidence type="ECO:0000259" key="2">
    <source>
        <dbReference type="Pfam" id="PF17777"/>
    </source>
</evidence>
<dbReference type="Proteomes" id="UP000072874">
    <property type="component" value="Chromosome 11"/>
</dbReference>
<evidence type="ECO:0000256" key="1">
    <source>
        <dbReference type="ARBA" id="ARBA00008889"/>
    </source>
</evidence>
<dbReference type="InterPro" id="IPR001790">
    <property type="entry name" value="Ribosomal_uL10"/>
</dbReference>
<dbReference type="PANTHER" id="PTHR45841">
    <property type="entry name" value="MRNA TURNOVER PROTEIN 4 MRTO4"/>
    <property type="match status" value="1"/>
</dbReference>
<evidence type="ECO:0000313" key="3">
    <source>
        <dbReference type="EMBL" id="CDU19135.1"/>
    </source>
</evidence>
<dbReference type="RefSeq" id="XP_731047.1">
    <property type="nucleotide sequence ID" value="XM_725954.1"/>
</dbReference>
<dbReference type="Pfam" id="PF00466">
    <property type="entry name" value="Ribosomal_L10"/>
    <property type="match status" value="1"/>
</dbReference>
<proteinExistence type="inferred from homology"/>
<dbReference type="VEuPathDB" id="PlasmoDB:PYYM_1145800"/>
<feature type="domain" description="Large ribosomal subunit protein uL10-like insertion" evidence="2">
    <location>
        <begin position="133"/>
        <end position="199"/>
    </location>
</feature>
<dbReference type="InterPro" id="IPR043164">
    <property type="entry name" value="Ribosomal_uL10-like_insert_sf"/>
</dbReference>
<dbReference type="GO" id="GO:0030687">
    <property type="term" value="C:preribosome, large subunit precursor"/>
    <property type="evidence" value="ECO:0007669"/>
    <property type="project" value="TreeGrafter"/>
</dbReference>
<reference evidence="4" key="4">
    <citation type="submission" date="2019-05" db="EMBL/GenBank/DDBJ databases">
        <authorList>
            <consortium name="Pathogen Informatics"/>
        </authorList>
    </citation>
    <scope>NUCLEOTIDE SEQUENCE</scope>
    <source>
        <strain evidence="4">17X</strain>
    </source>
</reference>
<evidence type="ECO:0000313" key="4">
    <source>
        <dbReference type="EMBL" id="VTZ79720.1"/>
    </source>
</evidence>
<accession>A0A077Y7R4</accession>
<dbReference type="InterPro" id="IPR040637">
    <property type="entry name" value="Ribosomal_uL10-like_insert"/>
</dbReference>
<dbReference type="EMBL" id="LK934639">
    <property type="protein sequence ID" value="CDU19135.1"/>
    <property type="molecule type" value="Genomic_DNA"/>
</dbReference>
<dbReference type="GO" id="GO:0006364">
    <property type="term" value="P:rRNA processing"/>
    <property type="evidence" value="ECO:0007669"/>
    <property type="project" value="TreeGrafter"/>
</dbReference>
<gene>
    <name evidence="4" type="ORF">PY17X_1144800</name>
    <name evidence="3" type="ORF">PYYM_1145800</name>
</gene>
<comment type="similarity">
    <text evidence="1">Belongs to the universal ribosomal protein uL10 family.</text>
</comment>
<dbReference type="EMBL" id="LM993665">
    <property type="protein sequence ID" value="VTZ79720.1"/>
    <property type="molecule type" value="Genomic_DNA"/>
</dbReference>
<dbReference type="Gene3D" id="3.90.105.20">
    <property type="match status" value="1"/>
</dbReference>
<reference evidence="5 6" key="1">
    <citation type="journal article" date="2014" name="BMC Biol.">
        <title>A comprehensive evaluation of rodent malaria parasite genomes and gene expression.</title>
        <authorList>
            <person name="Otto T.D."/>
            <person name="Bohme U."/>
            <person name="Jackson A.P."/>
            <person name="Hunt M."/>
            <person name="Franke-Fayard B."/>
            <person name="Hoeijmakers W.A."/>
            <person name="Religa A.A."/>
            <person name="Robertson L."/>
            <person name="Sanders M."/>
            <person name="Ogun S.A."/>
            <person name="Cunningham D."/>
            <person name="Erhart A."/>
            <person name="Billker O."/>
            <person name="Khan S.M."/>
            <person name="Stunnenberg H.G."/>
            <person name="Langhorne J."/>
            <person name="Holder A.A."/>
            <person name="Waters A.P."/>
            <person name="Newbold C.I."/>
            <person name="Pain A."/>
            <person name="Berriman M."/>
            <person name="Janse C.J."/>
        </authorList>
    </citation>
    <scope>NUCLEOTIDE SEQUENCE [LARGE SCALE GENOMIC DNA]</scope>
    <source>
        <strain evidence="4 5">17X</strain>
        <strain evidence="3 6">YM</strain>
    </source>
</reference>
<dbReference type="VEuPathDB" id="PlasmoDB:PY03082"/>
<dbReference type="GeneID" id="3830273"/>
<dbReference type="Proteomes" id="UP000072904">
    <property type="component" value="Chromosome 11"/>
</dbReference>
<dbReference type="GO" id="GO:0000956">
    <property type="term" value="P:nuclear-transcribed mRNA catabolic process"/>
    <property type="evidence" value="ECO:0007669"/>
    <property type="project" value="TreeGrafter"/>
</dbReference>
<dbReference type="InterPro" id="IPR051742">
    <property type="entry name" value="Ribosome_Assembly_uL10"/>
</dbReference>
<dbReference type="KEGG" id="pyo:PY17X_1144800"/>
<dbReference type="OrthoDB" id="10262308at2759"/>
<dbReference type="Gene3D" id="3.30.70.1730">
    <property type="match status" value="1"/>
</dbReference>
<sequence length="224" mass="25888">MPKSKRNIAISLTKVKKKLNKKELKDQKLSELKKYASTQNVYIYALDIRTHSNNNLKKVIEYFKPSGGKFFIGKNKLMKLALGDDEKDEIKPNISKISELLVGNRILLITKDEPLKVIKFFNEFQPEEYIIHGNISKENVILKCGDVLNVPVSMQKDLQKLKVNFDIVDQKIIIKEDKVLAEKDKLVSLESAKLLRMLNMKIGKFDISVLAYWHLNNFVSLMHK</sequence>
<dbReference type="AlphaFoldDB" id="A0A077Y7R4"/>
<dbReference type="SUPFAM" id="SSF160369">
    <property type="entry name" value="Ribosomal protein L10-like"/>
    <property type="match status" value="1"/>
</dbReference>
<dbReference type="Pfam" id="PF17777">
    <property type="entry name" value="RL10P_insert"/>
    <property type="match status" value="1"/>
</dbReference>
<dbReference type="VEuPathDB" id="PlasmoDB:Py17XNL_001105837"/>
<evidence type="ECO:0000313" key="5">
    <source>
        <dbReference type="Proteomes" id="UP000072874"/>
    </source>
</evidence>
<dbReference type="GO" id="GO:0003723">
    <property type="term" value="F:RNA binding"/>
    <property type="evidence" value="ECO:0007669"/>
    <property type="project" value="TreeGrafter"/>
</dbReference>
<organism evidence="3 6">
    <name type="scientific">Plasmodium yoelii</name>
    <dbReference type="NCBI Taxonomy" id="5861"/>
    <lineage>
        <taxon>Eukaryota</taxon>
        <taxon>Sar</taxon>
        <taxon>Alveolata</taxon>
        <taxon>Apicomplexa</taxon>
        <taxon>Aconoidasida</taxon>
        <taxon>Haemosporida</taxon>
        <taxon>Plasmodiidae</taxon>
        <taxon>Plasmodium</taxon>
        <taxon>Plasmodium (Vinckeia)</taxon>
    </lineage>
</organism>
<reference evidence="3" key="3">
    <citation type="submission" date="2014-05" db="EMBL/GenBank/DDBJ databases">
        <authorList>
            <person name="Aslett A.Martin."/>
            <person name="De Silva Nishadi"/>
        </authorList>
    </citation>
    <scope>NUCLEOTIDE SEQUENCE</scope>
    <source>
        <strain evidence="3">YM</strain>
    </source>
</reference>
<evidence type="ECO:0000313" key="6">
    <source>
        <dbReference type="Proteomes" id="UP000072904"/>
    </source>
</evidence>
<protein>
    <submittedName>
        <fullName evidence="3">Ribosome biogenesis protein MRT4, putative</fullName>
    </submittedName>
</protein>
<dbReference type="VEuPathDB" id="PlasmoDB:PY17X_1144800"/>